<comment type="cofactor">
    <cofactor evidence="9">
        <name>Zn(2+)</name>
        <dbReference type="ChEBI" id="CHEBI:29105"/>
    </cofactor>
    <text evidence="9">Binds 1 zinc ion per subunit.</text>
</comment>
<organism evidence="12 13">
    <name type="scientific">Lottia gigantea</name>
    <name type="common">Giant owl limpet</name>
    <dbReference type="NCBI Taxonomy" id="225164"/>
    <lineage>
        <taxon>Eukaryota</taxon>
        <taxon>Metazoa</taxon>
        <taxon>Spiralia</taxon>
        <taxon>Lophotrochozoa</taxon>
        <taxon>Mollusca</taxon>
        <taxon>Gastropoda</taxon>
        <taxon>Patellogastropoda</taxon>
        <taxon>Lottioidea</taxon>
        <taxon>Lottiidae</taxon>
        <taxon>Lottia</taxon>
    </lineage>
</organism>
<keyword evidence="10" id="KW-1133">Transmembrane helix</keyword>
<dbReference type="GO" id="GO:0006515">
    <property type="term" value="P:protein quality control for misfolded or incompletely synthesized proteins"/>
    <property type="evidence" value="ECO:0007669"/>
    <property type="project" value="TreeGrafter"/>
</dbReference>
<reference evidence="12 13" key="1">
    <citation type="journal article" date="2013" name="Nature">
        <title>Insights into bilaterian evolution from three spiralian genomes.</title>
        <authorList>
            <person name="Simakov O."/>
            <person name="Marletaz F."/>
            <person name="Cho S.J."/>
            <person name="Edsinger-Gonzales E."/>
            <person name="Havlak P."/>
            <person name="Hellsten U."/>
            <person name="Kuo D.H."/>
            <person name="Larsson T."/>
            <person name="Lv J."/>
            <person name="Arendt D."/>
            <person name="Savage R."/>
            <person name="Osoegawa K."/>
            <person name="de Jong P."/>
            <person name="Grimwood J."/>
            <person name="Chapman J.A."/>
            <person name="Shapiro H."/>
            <person name="Aerts A."/>
            <person name="Otillar R.P."/>
            <person name="Terry A.Y."/>
            <person name="Boore J.L."/>
            <person name="Grigoriev I.V."/>
            <person name="Lindberg D.R."/>
            <person name="Seaver E.C."/>
            <person name="Weisblat D.A."/>
            <person name="Putnam N.H."/>
            <person name="Rokhsar D.S."/>
        </authorList>
    </citation>
    <scope>NUCLEOTIDE SEQUENCE [LARGE SCALE GENOMIC DNA]</scope>
</reference>
<evidence type="ECO:0000256" key="10">
    <source>
        <dbReference type="SAM" id="Phobius"/>
    </source>
</evidence>
<evidence type="ECO:0000259" key="11">
    <source>
        <dbReference type="Pfam" id="PF01435"/>
    </source>
</evidence>
<comment type="similarity">
    <text evidence="6 9">Belongs to the peptidase M48 family.</text>
</comment>
<keyword evidence="10" id="KW-0472">Membrane</keyword>
<dbReference type="InterPro" id="IPR051156">
    <property type="entry name" value="Mito/Outer_Membr_Metalloprot"/>
</dbReference>
<keyword evidence="10" id="KW-0812">Transmembrane</keyword>
<evidence type="ECO:0000256" key="5">
    <source>
        <dbReference type="ARBA" id="ARBA00023049"/>
    </source>
</evidence>
<dbReference type="AlphaFoldDB" id="V3ZZ50"/>
<keyword evidence="3 9" id="KW-0378">Hydrolase</keyword>
<dbReference type="Gene3D" id="3.30.2010.10">
    <property type="entry name" value="Metalloproteases ('zincins'), catalytic domain"/>
    <property type="match status" value="1"/>
</dbReference>
<dbReference type="EMBL" id="KB202567">
    <property type="protein sequence ID" value="ESO89687.1"/>
    <property type="molecule type" value="Genomic_DNA"/>
</dbReference>
<accession>V3ZZ50</accession>
<evidence type="ECO:0000256" key="9">
    <source>
        <dbReference type="RuleBase" id="RU003983"/>
    </source>
</evidence>
<dbReference type="KEGG" id="lgi:LOTGIDRAFT_124995"/>
<evidence type="ECO:0000256" key="1">
    <source>
        <dbReference type="ARBA" id="ARBA00022670"/>
    </source>
</evidence>
<keyword evidence="13" id="KW-1185">Reference proteome</keyword>
<dbReference type="PANTHER" id="PTHR22726">
    <property type="entry name" value="METALLOENDOPEPTIDASE OMA1"/>
    <property type="match status" value="1"/>
</dbReference>
<evidence type="ECO:0000256" key="2">
    <source>
        <dbReference type="ARBA" id="ARBA00022723"/>
    </source>
</evidence>
<keyword evidence="4 9" id="KW-0862">Zinc</keyword>
<dbReference type="GO" id="GO:0034982">
    <property type="term" value="P:mitochondrial protein processing"/>
    <property type="evidence" value="ECO:0007669"/>
    <property type="project" value="TreeGrafter"/>
</dbReference>
<dbReference type="PANTHER" id="PTHR22726:SF1">
    <property type="entry name" value="METALLOENDOPEPTIDASE OMA1, MITOCHONDRIAL"/>
    <property type="match status" value="1"/>
</dbReference>
<dbReference type="OrthoDB" id="7464992at2759"/>
<evidence type="ECO:0000256" key="4">
    <source>
        <dbReference type="ARBA" id="ARBA00022833"/>
    </source>
</evidence>
<dbReference type="GO" id="GO:0005743">
    <property type="term" value="C:mitochondrial inner membrane"/>
    <property type="evidence" value="ECO:0007669"/>
    <property type="project" value="TreeGrafter"/>
</dbReference>
<keyword evidence="2" id="KW-0479">Metal-binding</keyword>
<protein>
    <recommendedName>
        <fullName evidence="7">Metalloendopeptidase OMA1, mitochondrial</fullName>
    </recommendedName>
    <alternativeName>
        <fullName evidence="8">Overlapping with the m-AAA protease 1 homolog</fullName>
    </alternativeName>
</protein>
<keyword evidence="5 9" id="KW-0482">Metalloprotease</keyword>
<dbReference type="STRING" id="225164.V3ZZ50"/>
<feature type="transmembrane region" description="Helical" evidence="10">
    <location>
        <begin position="151"/>
        <end position="176"/>
    </location>
</feature>
<evidence type="ECO:0000256" key="8">
    <source>
        <dbReference type="ARBA" id="ARBA00042978"/>
    </source>
</evidence>
<dbReference type="Proteomes" id="UP000030746">
    <property type="component" value="Unassembled WGS sequence"/>
</dbReference>
<name>V3ZZ50_LOTGI</name>
<dbReference type="GeneID" id="20232433"/>
<evidence type="ECO:0000313" key="12">
    <source>
        <dbReference type="EMBL" id="ESO89687.1"/>
    </source>
</evidence>
<dbReference type="GO" id="GO:0046872">
    <property type="term" value="F:metal ion binding"/>
    <property type="evidence" value="ECO:0007669"/>
    <property type="project" value="UniProtKB-KW"/>
</dbReference>
<feature type="domain" description="Peptidase M48" evidence="11">
    <location>
        <begin position="83"/>
        <end position="257"/>
    </location>
</feature>
<keyword evidence="1 9" id="KW-0645">Protease</keyword>
<dbReference type="Pfam" id="PF01435">
    <property type="entry name" value="Peptidase_M48"/>
    <property type="match status" value="1"/>
</dbReference>
<dbReference type="GO" id="GO:0004222">
    <property type="term" value="F:metalloendopeptidase activity"/>
    <property type="evidence" value="ECO:0007669"/>
    <property type="project" value="InterPro"/>
</dbReference>
<feature type="non-terminal residue" evidence="12">
    <location>
        <position position="1"/>
    </location>
</feature>
<evidence type="ECO:0000256" key="7">
    <source>
        <dbReference type="ARBA" id="ARBA00040360"/>
    </source>
</evidence>
<dbReference type="OMA" id="WEVNVIP"/>
<dbReference type="InterPro" id="IPR001915">
    <property type="entry name" value="Peptidase_M48"/>
</dbReference>
<sequence length="285" mass="32818">LLASSYYYYHIEYTPITGRKRYKAFTSSQFRKISEAEAEMYIEQYRDKLLPATHPAAIRVQKITARLLQGNKELQEMVINNDIKSWSICVVDEPVRNAFVLPSGHIFVFTGMLNFIDNDNQLAVVIGHEMSHAYLSHAAELMSNAQFLDMLIIFLMAALWTIIPSDGIALITQWYYHKSIDLMCRLPYSRKLEKEADYVGIQFAAKSCFDVREGSVFWSKMSQVEKLETKVTNESTYVPEWLSTHPLSEKRVDHIDNLLPKVSILVCTVKPLQTHTPGFNVFYLC</sequence>
<dbReference type="CDD" id="cd07331">
    <property type="entry name" value="M48C_Oma1_like"/>
    <property type="match status" value="1"/>
</dbReference>
<evidence type="ECO:0000256" key="6">
    <source>
        <dbReference type="ARBA" id="ARBA00038233"/>
    </source>
</evidence>
<evidence type="ECO:0000313" key="13">
    <source>
        <dbReference type="Proteomes" id="UP000030746"/>
    </source>
</evidence>
<dbReference type="CTD" id="20232433"/>
<dbReference type="RefSeq" id="XP_009059738.1">
    <property type="nucleotide sequence ID" value="XM_009061490.1"/>
</dbReference>
<gene>
    <name evidence="12" type="ORF">LOTGIDRAFT_124995</name>
</gene>
<dbReference type="HOGENOM" id="CLU_029002_6_0_1"/>
<evidence type="ECO:0000256" key="3">
    <source>
        <dbReference type="ARBA" id="ARBA00022801"/>
    </source>
</evidence>
<proteinExistence type="inferred from homology"/>